<dbReference type="Gramene" id="TraesCS3B02G068800.1">
    <property type="protein sequence ID" value="TraesCS3B02G068800.1"/>
    <property type="gene ID" value="TraesCS3B02G068800"/>
</dbReference>
<dbReference type="Gramene" id="TraesJUL3B03G01569920.1">
    <property type="protein sequence ID" value="TraesJUL3B03G01569920.1"/>
    <property type="gene ID" value="TraesJUL3B03G01569920"/>
</dbReference>
<feature type="domain" description="Myb-like" evidence="11">
    <location>
        <begin position="158"/>
        <end position="210"/>
    </location>
</feature>
<keyword evidence="18" id="KW-1185">Reference proteome</keyword>
<dbReference type="SMR" id="A0A077RVB5"/>
<evidence type="ECO:0000313" key="16">
    <source>
        <dbReference type="EMBL" id="CDM81072.1"/>
    </source>
</evidence>
<accession>A0A9R1FEE1</accession>
<reference evidence="17" key="3">
    <citation type="submission" date="2018-08" db="EMBL/GenBank/DDBJ databases">
        <authorList>
            <person name="Rossello M."/>
        </authorList>
    </citation>
    <scope>NUCLEOTIDE SEQUENCE [LARGE SCALE GENOMIC DNA]</scope>
    <source>
        <strain evidence="17">cv. Chinese Spring</strain>
    </source>
</reference>
<dbReference type="SMART" id="SM00717">
    <property type="entry name" value="SANT"/>
    <property type="match status" value="1"/>
</dbReference>
<evidence type="ECO:0000256" key="5">
    <source>
        <dbReference type="ARBA" id="ARBA00023015"/>
    </source>
</evidence>
<dbReference type="Gramene" id="TraesARI3B03G01580600.1">
    <property type="protein sequence ID" value="TraesARI3B03G01580600.1"/>
    <property type="gene ID" value="TraesARI3B03G01580600"/>
</dbReference>
<dbReference type="NCBIfam" id="TIGR01557">
    <property type="entry name" value="myb_SHAQKYF"/>
    <property type="match status" value="1"/>
</dbReference>
<reference evidence="17" key="4">
    <citation type="submission" date="2018-10" db="UniProtKB">
        <authorList>
            <consortium name="EnsemblPlants"/>
        </authorList>
    </citation>
    <scope>IDENTIFICATION</scope>
</reference>
<evidence type="ECO:0000259" key="11">
    <source>
        <dbReference type="PROSITE" id="PS50090"/>
    </source>
</evidence>
<evidence type="ECO:0000256" key="9">
    <source>
        <dbReference type="ARBA" id="ARBA00069742"/>
    </source>
</evidence>
<dbReference type="SUPFAM" id="SSF81383">
    <property type="entry name" value="F-box domain"/>
    <property type="match status" value="1"/>
</dbReference>
<dbReference type="Gramene" id="TraesCS3B03G0155200.1">
    <property type="protein sequence ID" value="TraesCS3B03G0155200.1.CDS"/>
    <property type="gene ID" value="TraesCS3B03G0155200"/>
</dbReference>
<dbReference type="InterPro" id="IPR001810">
    <property type="entry name" value="F-box_dom"/>
</dbReference>
<dbReference type="Gramene" id="TraesPARA_EIv1.0_1032160.1">
    <property type="protein sequence ID" value="TraesPARA_EIv1.0_1032160.1.CDS"/>
    <property type="gene ID" value="TraesPARA_EIv1.0_1032160"/>
</dbReference>
<sequence length="241" mass="26256">MKRPSGSSAGRDPRAPPPASGGGGSSEPAKKRQRTSSSSQAEASSSSSQPPPAPPGDARAVPDLGEDVMFEVLRRAEARTLAAAACVSRGWRVLAQDERLWEAPCVREWTGLGFSEQLLRAVVLPLGGFRRLHAVSVQARRRFGVGCGNWHGVRTPGQGRRRGVPWTEHEHSLFLLGLKEYGRGDWRNISRNFVQTRTPTQVASHAQKYFIRLGSGVARRSSIHDITTVHLTDDQPPSPSQ</sequence>
<dbReference type="FunFam" id="1.10.10.60:FF:000009">
    <property type="entry name" value="transcription factor MYB1R1"/>
    <property type="match status" value="1"/>
</dbReference>
<dbReference type="FunFam" id="1.20.1280.50:FF:000067">
    <property type="entry name" value="F-box protein GID2"/>
    <property type="match status" value="1"/>
</dbReference>
<dbReference type="PROSITE" id="PS51293">
    <property type="entry name" value="SANT"/>
    <property type="match status" value="1"/>
</dbReference>
<dbReference type="CDD" id="cd00167">
    <property type="entry name" value="SANT"/>
    <property type="match status" value="1"/>
</dbReference>
<dbReference type="Gene3D" id="1.20.1280.50">
    <property type="match status" value="1"/>
</dbReference>
<dbReference type="Gramene" id="TraesWEE_scaffold_015985_01G000400.1">
    <property type="protein sequence ID" value="TraesWEE_scaffold_015985_01G000400.1"/>
    <property type="gene ID" value="TraesWEE_scaffold_015985_01G000400"/>
</dbReference>
<dbReference type="InterPro" id="IPR017930">
    <property type="entry name" value="Myb_dom"/>
</dbReference>
<evidence type="ECO:0000259" key="12">
    <source>
        <dbReference type="PROSITE" id="PS51293"/>
    </source>
</evidence>
<evidence type="ECO:0000256" key="2">
    <source>
        <dbReference type="ARBA" id="ARBA00004906"/>
    </source>
</evidence>
<evidence type="ECO:0000256" key="6">
    <source>
        <dbReference type="ARBA" id="ARBA00023125"/>
    </source>
</evidence>
<dbReference type="GO" id="GO:0003700">
    <property type="term" value="F:DNA-binding transcription factor activity"/>
    <property type="evidence" value="ECO:0007669"/>
    <property type="project" value="UniProtKB-ARBA"/>
</dbReference>
<dbReference type="PANTHER" id="PTHR44042:SF24">
    <property type="entry name" value="GID2 PROTEIN ISOFORM 1"/>
    <property type="match status" value="1"/>
</dbReference>
<dbReference type="Gramene" id="TraesNOR3B03G01579490.1">
    <property type="protein sequence ID" value="TraesNOR3B03G01579490.1"/>
    <property type="gene ID" value="TraesNOR3B03G01579490"/>
</dbReference>
<dbReference type="Pfam" id="PF12937">
    <property type="entry name" value="F-box-like"/>
    <property type="match status" value="1"/>
</dbReference>
<keyword evidence="5" id="KW-0805">Transcription regulation</keyword>
<keyword evidence="3" id="KW-0833">Ubl conjugation pathway</keyword>
<dbReference type="Gramene" id="TraesCAD_scaffold_009005_01G000300.1">
    <property type="protein sequence ID" value="TraesCAD_scaffold_009005_01G000300.1"/>
    <property type="gene ID" value="TraesCAD_scaffold_009005_01G000300"/>
</dbReference>
<accession>A0A077RVB5</accession>
<keyword evidence="6" id="KW-0238">DNA-binding</keyword>
<dbReference type="PROSITE" id="PS51294">
    <property type="entry name" value="HTH_MYB"/>
    <property type="match status" value="1"/>
</dbReference>
<dbReference type="Gramene" id="TraesSYM3B03G01580710.1">
    <property type="protein sequence ID" value="TraesSYM3B03G01580710.1"/>
    <property type="gene ID" value="TraesSYM3B03G01580710"/>
</dbReference>
<evidence type="ECO:0000256" key="7">
    <source>
        <dbReference type="ARBA" id="ARBA00023163"/>
    </source>
</evidence>
<dbReference type="Proteomes" id="UP000019116">
    <property type="component" value="Chromosome 3B"/>
</dbReference>
<keyword evidence="8" id="KW-0539">Nucleus</keyword>
<evidence type="ECO:0000256" key="8">
    <source>
        <dbReference type="ARBA" id="ARBA00023242"/>
    </source>
</evidence>
<comment type="subcellular location">
    <subcellularLocation>
        <location evidence="1">Nucleus</location>
    </subcellularLocation>
</comment>
<dbReference type="Gramene" id="TraesKAR3B01G0036760.1">
    <property type="protein sequence ID" value="cds.TraesKAR3B01G0036760.1"/>
    <property type="gene ID" value="TraesKAR3B01G0036760"/>
</dbReference>
<evidence type="ECO:0000313" key="17">
    <source>
        <dbReference type="EnsemblPlants" id="TraesCS3B02G068800.1"/>
    </source>
</evidence>
<dbReference type="EMBL" id="KU857046">
    <property type="protein sequence ID" value="ANG83985.1"/>
    <property type="molecule type" value="Genomic_DNA"/>
</dbReference>
<dbReference type="EMBL" id="KU857037">
    <property type="protein sequence ID" value="ANG83976.1"/>
    <property type="molecule type" value="mRNA"/>
</dbReference>
<name>A0A077RVB5_WHEAT</name>
<dbReference type="Pfam" id="PF00249">
    <property type="entry name" value="Myb_DNA-binding"/>
    <property type="match status" value="1"/>
</dbReference>
<dbReference type="Gramene" id="TraesCLE_scaffold_076033_01G000100.1">
    <property type="protein sequence ID" value="TraesCLE_scaffold_076033_01G000100.1"/>
    <property type="gene ID" value="TraesCLE_scaffold_076033_01G000100"/>
</dbReference>
<feature type="region of interest" description="Disordered" evidence="10">
    <location>
        <begin position="1"/>
        <end position="62"/>
    </location>
</feature>
<dbReference type="Gramene" id="TraesRN3B0100153500.1">
    <property type="protein sequence ID" value="TraesRN3B0100153500.1"/>
    <property type="gene ID" value="TraesRN3B0100153500"/>
</dbReference>
<dbReference type="GO" id="GO:0003677">
    <property type="term" value="F:DNA binding"/>
    <property type="evidence" value="ECO:0007669"/>
    <property type="project" value="UniProtKB-KW"/>
</dbReference>
<reference evidence="14" key="2">
    <citation type="submission" date="2016-03" db="EMBL/GenBank/DDBJ databases">
        <title>Molecular characterization of three gibberellin-insensitive dwarf2 homologous genes in common wheat.</title>
        <authorList>
            <person name="Lou X."/>
            <person name="Li X."/>
            <person name="Li A."/>
            <person name="Pu M."/>
            <person name="Shoaib M."/>
            <person name="Liu D."/>
            <person name="Sun J."/>
            <person name="Zhang A."/>
            <person name="Yang W."/>
        </authorList>
    </citation>
    <scope>NUCLEOTIDE SEQUENCE</scope>
    <source>
        <tissue evidence="14">Leaf</tissue>
    </source>
</reference>
<comment type="pathway">
    <text evidence="2">Protein modification; protein ubiquitination.</text>
</comment>
<dbReference type="AlphaFoldDB" id="A0A077RVB5"/>
<evidence type="ECO:0000256" key="3">
    <source>
        <dbReference type="ARBA" id="ARBA00022786"/>
    </source>
</evidence>
<dbReference type="InterPro" id="IPR036047">
    <property type="entry name" value="F-box-like_dom_sf"/>
</dbReference>
<dbReference type="GO" id="GO:0009744">
    <property type="term" value="P:response to sucrose"/>
    <property type="evidence" value="ECO:0007669"/>
    <property type="project" value="UniProtKB-ARBA"/>
</dbReference>
<dbReference type="InterPro" id="IPR006447">
    <property type="entry name" value="Myb_dom_plants"/>
</dbReference>
<keyword evidence="4" id="KW-0939">Gibberellin signaling pathway</keyword>
<evidence type="ECO:0000313" key="18">
    <source>
        <dbReference type="Proteomes" id="UP000019116"/>
    </source>
</evidence>
<dbReference type="HOGENOM" id="CLU_1153431_0_0_1"/>
<dbReference type="PANTHER" id="PTHR44042">
    <property type="entry name" value="DUPLICATED HOMEODOMAIN-LIKE SUPERFAMILY PROTEIN-RELATED"/>
    <property type="match status" value="1"/>
</dbReference>
<dbReference type="InterPro" id="IPR017884">
    <property type="entry name" value="SANT_dom"/>
</dbReference>
<dbReference type="Gramene" id="TraesROB_scaffold_125283_01G000100.1">
    <property type="protein sequence ID" value="TraesROB_scaffold_125283_01G000100.1"/>
    <property type="gene ID" value="TraesROB_scaffold_125283_01G000100"/>
</dbReference>
<dbReference type="GO" id="GO:0009740">
    <property type="term" value="P:gibberellic acid mediated signaling pathway"/>
    <property type="evidence" value="ECO:0007669"/>
    <property type="project" value="UniProtKB-KW"/>
</dbReference>
<dbReference type="InterPro" id="IPR001005">
    <property type="entry name" value="SANT/Myb"/>
</dbReference>
<dbReference type="Gramene" id="TraesJAG3B03G01566260.1">
    <property type="protein sequence ID" value="TraesJAG3B03G01566260.1"/>
    <property type="gene ID" value="TraesJAG3B03G01566260"/>
</dbReference>
<reference evidence="16" key="1">
    <citation type="journal article" date="2014" name="Science">
        <title>Structural and functional partitioning of bread wheat chromosome 3B.</title>
        <authorList>
            <person name="Choulet F."/>
            <person name="Alberti A."/>
            <person name="Theil S."/>
            <person name="Glover N."/>
            <person name="Barbe V."/>
            <person name="Daron J."/>
            <person name="Pingault L."/>
            <person name="Sourdille P."/>
            <person name="Couloux A."/>
            <person name="Paux E."/>
            <person name="Leroy P."/>
            <person name="Mangenot S."/>
            <person name="Guilhot N."/>
            <person name="Le Gouis J."/>
            <person name="Balfourier F."/>
            <person name="Alaux M."/>
            <person name="Jamilloux V."/>
            <person name="Poulain J."/>
            <person name="Durand C."/>
            <person name="Bellec A."/>
            <person name="Gaspin C."/>
            <person name="Safar J."/>
            <person name="Dolezel J."/>
            <person name="Rogers J."/>
            <person name="Vandepoele K."/>
            <person name="Aury J.M."/>
            <person name="Mayer K."/>
            <person name="Berges H."/>
            <person name="Quesneville H."/>
            <person name="Wincker P."/>
            <person name="Feuillet C."/>
        </authorList>
    </citation>
    <scope>NUCLEOTIDE SEQUENCE</scope>
</reference>
<dbReference type="EMBL" id="HG670306">
    <property type="protein sequence ID" value="CDM81072.1"/>
    <property type="molecule type" value="Genomic_DNA"/>
</dbReference>
<evidence type="ECO:0000256" key="4">
    <source>
        <dbReference type="ARBA" id="ARBA00022941"/>
    </source>
</evidence>
<dbReference type="GO" id="GO:0019005">
    <property type="term" value="C:SCF ubiquitin ligase complex"/>
    <property type="evidence" value="ECO:0007669"/>
    <property type="project" value="UniProtKB-ARBA"/>
</dbReference>
<evidence type="ECO:0000256" key="10">
    <source>
        <dbReference type="SAM" id="MobiDB-lite"/>
    </source>
</evidence>
<dbReference type="Gramene" id="TraesMAC3B03G01557000.1">
    <property type="protein sequence ID" value="TraesMAC3B03G01557000.1"/>
    <property type="gene ID" value="TraesMAC3B03G01557000"/>
</dbReference>
<proteinExistence type="evidence at transcript level"/>
<dbReference type="Gene3D" id="1.10.10.60">
    <property type="entry name" value="Homeodomain-like"/>
    <property type="match status" value="1"/>
</dbReference>
<dbReference type="InterPro" id="IPR009057">
    <property type="entry name" value="Homeodomain-like_sf"/>
</dbReference>
<dbReference type="SUPFAM" id="SSF46689">
    <property type="entry name" value="Homeodomain-like"/>
    <property type="match status" value="1"/>
</dbReference>
<dbReference type="PROSITE" id="PS50090">
    <property type="entry name" value="MYB_LIKE"/>
    <property type="match status" value="1"/>
</dbReference>
<feature type="compositionally biased region" description="Low complexity" evidence="10">
    <location>
        <begin position="36"/>
        <end position="48"/>
    </location>
</feature>
<gene>
    <name evidence="14" type="primary">gid2</name>
    <name evidence="15" type="synonym">gid2-B1</name>
    <name evidence="17" type="synonym">LOC123068514</name>
    <name evidence="16" type="ORF">TRAES_3BF110700030CFD_c1</name>
</gene>
<keyword evidence="7" id="KW-0804">Transcription</keyword>
<feature type="domain" description="SANT" evidence="12">
    <location>
        <begin position="161"/>
        <end position="214"/>
    </location>
</feature>
<evidence type="ECO:0000313" key="14">
    <source>
        <dbReference type="EMBL" id="ANG83976.1"/>
    </source>
</evidence>
<evidence type="ECO:0000259" key="13">
    <source>
        <dbReference type="PROSITE" id="PS51294"/>
    </source>
</evidence>
<evidence type="ECO:0000313" key="15">
    <source>
        <dbReference type="EMBL" id="ANG83985.1"/>
    </source>
</evidence>
<dbReference type="GO" id="GO:0005634">
    <property type="term" value="C:nucleus"/>
    <property type="evidence" value="ECO:0007669"/>
    <property type="project" value="UniProtKB-SubCell"/>
</dbReference>
<dbReference type="OrthoDB" id="781091at2759"/>
<evidence type="ECO:0000256" key="1">
    <source>
        <dbReference type="ARBA" id="ARBA00004123"/>
    </source>
</evidence>
<dbReference type="Gramene" id="TraesLAC3B03G01499200.1">
    <property type="protein sequence ID" value="TraesLAC3B03G01499200.1"/>
    <property type="gene ID" value="TraesLAC3B03G01499200"/>
</dbReference>
<protein>
    <recommendedName>
        <fullName evidence="9">F-box protein GID2</fullName>
    </recommendedName>
</protein>
<dbReference type="STRING" id="4565.A0A077RVB5"/>
<feature type="domain" description="HTH myb-type" evidence="13">
    <location>
        <begin position="160"/>
        <end position="214"/>
    </location>
</feature>
<organism evidence="14">
    <name type="scientific">Triticum aestivum</name>
    <name type="common">Wheat</name>
    <dbReference type="NCBI Taxonomy" id="4565"/>
    <lineage>
        <taxon>Eukaryota</taxon>
        <taxon>Viridiplantae</taxon>
        <taxon>Streptophyta</taxon>
        <taxon>Embryophyta</taxon>
        <taxon>Tracheophyta</taxon>
        <taxon>Spermatophyta</taxon>
        <taxon>Magnoliopsida</taxon>
        <taxon>Liliopsida</taxon>
        <taxon>Poales</taxon>
        <taxon>Poaceae</taxon>
        <taxon>BOP clade</taxon>
        <taxon>Pooideae</taxon>
        <taxon>Triticodae</taxon>
        <taxon>Triticeae</taxon>
        <taxon>Triticinae</taxon>
        <taxon>Triticum</taxon>
    </lineage>
</organism>
<dbReference type="EnsemblPlants" id="TraesCS3B02G068800.1">
    <property type="protein sequence ID" value="TraesCS3B02G068800.1"/>
    <property type="gene ID" value="TraesCS3B02G068800"/>
</dbReference>